<sequence>MGIMPAPENYRSTPEKVIHFDAIEAEEEPTFEGHPLDSPEALKRRGKVIDWWCQARDAQSLNRIEQALDHDYYDGLQWSDEDRRVLQQRGQAALVFNKVMPTINWICGTEKKTRIDYRVVPRGPEDTEPAEAKTKLLKYLSDVNRTGFHRSKAFQDAAISGVGWIEHCVVADPDDEPLRVRYEDWRNVWYDHLAVELDLSDARYLFRSKWVDEDLACAMFPDRAEKVHEAAIYLANNAWTDDDEFYFQQTNAILQDGRPASSHMSSVGEYANVQNRRTRVKLVECWYREPAQCQCIRGKGLGPENGSLFDESNPLHQFYVENGQATVIDALKLQVRCAIFTGNSLLWEGPSPYRHNRFPFVPVWCYRRKRDNAPYGVVRGLRDVQDDLNKRRSKALWLLSNNQMIYEQGALSDPDAARDELSAPDGMVETAPGAIDKVIVRDQPQLAEWQVRLMEQNAQYLQDAAGVTDENLGQDTNAKSGKAIQARQQQGHVVTAGIFDNLRLSVQLSGEIQLSLVEQFYDTPKVLRILGSDPKAMEFVQLNARRADGMLMNPITASAADFVVDEEDFNQSTRQAMFDSLMQAVQTMSPELGAQLLPTALSLSDLPQREEIIAKVNKALGLGEDGQPAQPQGPDPAAQQAAESQAMLDAAKAEDLKASAELKRQQAVTEQTEQAVRAHGMQFDQNAQDMERVKLVADVANKHEGNRIAAAKTAGEPRPGHQVPGLKSDNPNPGSSNPV</sequence>
<gene>
    <name evidence="2" type="ORF">DesU5LDRAFT_1450</name>
</gene>
<dbReference type="EMBL" id="JH600068">
    <property type="protein sequence ID" value="EIG53139.1"/>
    <property type="molecule type" value="Genomic_DNA"/>
</dbReference>
<dbReference type="AlphaFoldDB" id="I2Q033"/>
<dbReference type="HOGENOM" id="CLU_020111_0_0_7"/>
<evidence type="ECO:0000313" key="2">
    <source>
        <dbReference type="EMBL" id="EIG53139.1"/>
    </source>
</evidence>
<reference evidence="2" key="1">
    <citation type="submission" date="2011-11" db="EMBL/GenBank/DDBJ databases">
        <title>Improved High-Quality Draft sequence of Desulfovibrio sp. U5L.</title>
        <authorList>
            <consortium name="US DOE Joint Genome Institute"/>
            <person name="Lucas S."/>
            <person name="Han J."/>
            <person name="Lapidus A."/>
            <person name="Cheng J.-F."/>
            <person name="Goodwin L."/>
            <person name="Pitluck S."/>
            <person name="Peters L."/>
            <person name="Ovchinnikova G."/>
            <person name="Held B."/>
            <person name="Detter J.C."/>
            <person name="Han C."/>
            <person name="Tapia R."/>
            <person name="Land M."/>
            <person name="Hauser L."/>
            <person name="Kyrpides N."/>
            <person name="Ivanova N."/>
            <person name="Pagani I."/>
            <person name="Gabster J."/>
            <person name="Walker C."/>
            <person name="Stolyar S."/>
            <person name="Stahl D."/>
            <person name="Arkin A."/>
            <person name="Dehal P."/>
            <person name="Hazen T."/>
            <person name="Woyke T."/>
        </authorList>
    </citation>
    <scope>NUCLEOTIDE SEQUENCE [LARGE SCALE GENOMIC DNA]</scope>
    <source>
        <strain evidence="2">U5L</strain>
    </source>
</reference>
<evidence type="ECO:0000256" key="1">
    <source>
        <dbReference type="SAM" id="MobiDB-lite"/>
    </source>
</evidence>
<feature type="compositionally biased region" description="Low complexity" evidence="1">
    <location>
        <begin position="625"/>
        <end position="642"/>
    </location>
</feature>
<feature type="region of interest" description="Disordered" evidence="1">
    <location>
        <begin position="622"/>
        <end position="650"/>
    </location>
</feature>
<name>I2Q033_9BACT</name>
<proteinExistence type="predicted"/>
<feature type="region of interest" description="Disordered" evidence="1">
    <location>
        <begin position="706"/>
        <end position="739"/>
    </location>
</feature>
<dbReference type="InterPro" id="IPR032427">
    <property type="entry name" value="P22_portal"/>
</dbReference>
<dbReference type="STRING" id="596152.DesU5LDRAFT_1450"/>
<evidence type="ECO:0008006" key="3">
    <source>
        <dbReference type="Google" id="ProtNLM"/>
    </source>
</evidence>
<feature type="compositionally biased region" description="Polar residues" evidence="1">
    <location>
        <begin position="729"/>
        <end position="739"/>
    </location>
</feature>
<dbReference type="Pfam" id="PF16510">
    <property type="entry name" value="P22_portal"/>
    <property type="match status" value="1"/>
</dbReference>
<organism evidence="2">
    <name type="scientific">Desulfovibrio sp. U5L</name>
    <dbReference type="NCBI Taxonomy" id="596152"/>
    <lineage>
        <taxon>Bacteria</taxon>
        <taxon>Pseudomonadati</taxon>
        <taxon>Thermodesulfobacteriota</taxon>
        <taxon>Desulfovibrionia</taxon>
        <taxon>Desulfovibrionales</taxon>
        <taxon>Desulfovibrionaceae</taxon>
        <taxon>Desulfovibrio</taxon>
    </lineage>
</organism>
<dbReference type="eggNOG" id="COG3170">
    <property type="taxonomic scope" value="Bacteria"/>
</dbReference>
<accession>I2Q033</accession>
<protein>
    <recommendedName>
        <fullName evidence="3">Phage P22-like portal protein</fullName>
    </recommendedName>
</protein>